<evidence type="ECO:0000259" key="1">
    <source>
        <dbReference type="Pfam" id="PF03184"/>
    </source>
</evidence>
<gene>
    <name evidence="2" type="ORF">X975_05208</name>
</gene>
<dbReference type="GO" id="GO:0003676">
    <property type="term" value="F:nucleic acid binding"/>
    <property type="evidence" value="ECO:0007669"/>
    <property type="project" value="InterPro"/>
</dbReference>
<organism evidence="2 3">
    <name type="scientific">Stegodyphus mimosarum</name>
    <name type="common">African social velvet spider</name>
    <dbReference type="NCBI Taxonomy" id="407821"/>
    <lineage>
        <taxon>Eukaryota</taxon>
        <taxon>Metazoa</taxon>
        <taxon>Ecdysozoa</taxon>
        <taxon>Arthropoda</taxon>
        <taxon>Chelicerata</taxon>
        <taxon>Arachnida</taxon>
        <taxon>Araneae</taxon>
        <taxon>Araneomorphae</taxon>
        <taxon>Entelegynae</taxon>
        <taxon>Eresoidea</taxon>
        <taxon>Eresidae</taxon>
        <taxon>Stegodyphus</taxon>
    </lineage>
</organism>
<reference evidence="2 3" key="1">
    <citation type="submission" date="2013-11" db="EMBL/GenBank/DDBJ databases">
        <title>Genome sequencing of Stegodyphus mimosarum.</title>
        <authorList>
            <person name="Bechsgaard J."/>
        </authorList>
    </citation>
    <scope>NUCLEOTIDE SEQUENCE [LARGE SCALE GENOMIC DNA]</scope>
</reference>
<feature type="non-terminal residue" evidence="2">
    <location>
        <position position="64"/>
    </location>
</feature>
<dbReference type="EMBL" id="KK113218">
    <property type="protein sequence ID" value="KFM59587.1"/>
    <property type="molecule type" value="Genomic_DNA"/>
</dbReference>
<sequence length="64" mass="7805">MQQRVIKIFKAYYMRQSFADMNKSRRQNNQLFVKNFWTQFSVLSVIRIDEKSWKEISPNTLNSN</sequence>
<accession>A0A087T398</accession>
<evidence type="ECO:0000313" key="3">
    <source>
        <dbReference type="Proteomes" id="UP000054359"/>
    </source>
</evidence>
<dbReference type="Pfam" id="PF03184">
    <property type="entry name" value="DDE_1"/>
    <property type="match status" value="1"/>
</dbReference>
<protein>
    <recommendedName>
        <fullName evidence="1">DDE-1 domain-containing protein</fullName>
    </recommendedName>
</protein>
<dbReference type="OrthoDB" id="6776594at2759"/>
<feature type="domain" description="DDE-1" evidence="1">
    <location>
        <begin position="1"/>
        <end position="63"/>
    </location>
</feature>
<dbReference type="AlphaFoldDB" id="A0A087T398"/>
<dbReference type="InterPro" id="IPR004875">
    <property type="entry name" value="DDE_SF_endonuclease_dom"/>
</dbReference>
<evidence type="ECO:0000313" key="2">
    <source>
        <dbReference type="EMBL" id="KFM59587.1"/>
    </source>
</evidence>
<keyword evidence="3" id="KW-1185">Reference proteome</keyword>
<dbReference type="Proteomes" id="UP000054359">
    <property type="component" value="Unassembled WGS sequence"/>
</dbReference>
<proteinExistence type="predicted"/>
<name>A0A087T398_STEMI</name>